<evidence type="ECO:0000313" key="5">
    <source>
        <dbReference type="EMBL" id="PZX62259.1"/>
    </source>
</evidence>
<evidence type="ECO:0000259" key="4">
    <source>
        <dbReference type="Pfam" id="PF00535"/>
    </source>
</evidence>
<dbReference type="RefSeq" id="WP_111295339.1">
    <property type="nucleotide sequence ID" value="NZ_QKZV01000005.1"/>
</dbReference>
<dbReference type="AlphaFoldDB" id="A0A2W7S5M6"/>
<evidence type="ECO:0000313" key="6">
    <source>
        <dbReference type="Proteomes" id="UP000249720"/>
    </source>
</evidence>
<accession>A0A2W7S5M6</accession>
<keyword evidence="3 5" id="KW-0808">Transferase</keyword>
<dbReference type="InterPro" id="IPR029044">
    <property type="entry name" value="Nucleotide-diphossugar_trans"/>
</dbReference>
<dbReference type="GO" id="GO:0016757">
    <property type="term" value="F:glycosyltransferase activity"/>
    <property type="evidence" value="ECO:0007669"/>
    <property type="project" value="UniProtKB-KW"/>
</dbReference>
<dbReference type="OrthoDB" id="9771846at2"/>
<dbReference type="SUPFAM" id="SSF53448">
    <property type="entry name" value="Nucleotide-diphospho-sugar transferases"/>
    <property type="match status" value="1"/>
</dbReference>
<feature type="domain" description="Glycosyltransferase 2-like" evidence="4">
    <location>
        <begin position="8"/>
        <end position="130"/>
    </location>
</feature>
<reference evidence="5 6" key="1">
    <citation type="submission" date="2018-06" db="EMBL/GenBank/DDBJ databases">
        <title>Genomic Encyclopedia of Archaeal and Bacterial Type Strains, Phase II (KMG-II): from individual species to whole genera.</title>
        <authorList>
            <person name="Goeker M."/>
        </authorList>
    </citation>
    <scope>NUCLEOTIDE SEQUENCE [LARGE SCALE GENOMIC DNA]</scope>
    <source>
        <strain evidence="5 6">DSM 23241</strain>
    </source>
</reference>
<dbReference type="EMBL" id="QKZV01000005">
    <property type="protein sequence ID" value="PZX62259.1"/>
    <property type="molecule type" value="Genomic_DNA"/>
</dbReference>
<sequence length="298" mass="34642">MNTTLTVSVVIPNYNTWELVQRNIEALLRYDEQRIAEIIVVDDASPLTNPYDFPEKVMVLRNPTNQHYTKTVNRGLKAAKGDIVVLLDSDAYPVQAFVKRLVDEYQAEPLLGCVGFKTVDAMGRDSGNFMTEPSIWSLVAGQQLHKYLAPYNVFRSKRLLPFSCAVSFRKSCLEAMNYFDENFRVLDADNDISMRIHRSNWKLRYNPAYVICHTGGNSIPRNGKRVQLFYESRWKLLEKHGKIKAKPLVAFLIMVRLWLEAKLIQLKKNKLKENFDDKYQTRLGLMRKFKKMAFKIIH</sequence>
<dbReference type="PANTHER" id="PTHR43179:SF12">
    <property type="entry name" value="GALACTOFURANOSYLTRANSFERASE GLFT2"/>
    <property type="match status" value="1"/>
</dbReference>
<protein>
    <submittedName>
        <fullName evidence="5">GT2 family glycosyltransferase</fullName>
    </submittedName>
</protein>
<dbReference type="InterPro" id="IPR001173">
    <property type="entry name" value="Glyco_trans_2-like"/>
</dbReference>
<evidence type="ECO:0000256" key="3">
    <source>
        <dbReference type="ARBA" id="ARBA00022679"/>
    </source>
</evidence>
<comment type="similarity">
    <text evidence="1">Belongs to the glycosyltransferase 2 family.</text>
</comment>
<dbReference type="Proteomes" id="UP000249720">
    <property type="component" value="Unassembled WGS sequence"/>
</dbReference>
<keyword evidence="2" id="KW-0328">Glycosyltransferase</keyword>
<dbReference type="Pfam" id="PF00535">
    <property type="entry name" value="Glycos_transf_2"/>
    <property type="match status" value="1"/>
</dbReference>
<evidence type="ECO:0000256" key="2">
    <source>
        <dbReference type="ARBA" id="ARBA00022676"/>
    </source>
</evidence>
<dbReference type="Gene3D" id="3.90.550.10">
    <property type="entry name" value="Spore Coat Polysaccharide Biosynthesis Protein SpsA, Chain A"/>
    <property type="match status" value="1"/>
</dbReference>
<comment type="caution">
    <text evidence="5">The sequence shown here is derived from an EMBL/GenBank/DDBJ whole genome shotgun (WGS) entry which is preliminary data.</text>
</comment>
<dbReference type="PANTHER" id="PTHR43179">
    <property type="entry name" value="RHAMNOSYLTRANSFERASE WBBL"/>
    <property type="match status" value="1"/>
</dbReference>
<organism evidence="5 6">
    <name type="scientific">Hydrotalea sandarakina</name>
    <dbReference type="NCBI Taxonomy" id="1004304"/>
    <lineage>
        <taxon>Bacteria</taxon>
        <taxon>Pseudomonadati</taxon>
        <taxon>Bacteroidota</taxon>
        <taxon>Chitinophagia</taxon>
        <taxon>Chitinophagales</taxon>
        <taxon>Chitinophagaceae</taxon>
        <taxon>Hydrotalea</taxon>
    </lineage>
</organism>
<keyword evidence="6" id="KW-1185">Reference proteome</keyword>
<proteinExistence type="inferred from homology"/>
<evidence type="ECO:0000256" key="1">
    <source>
        <dbReference type="ARBA" id="ARBA00006739"/>
    </source>
</evidence>
<gene>
    <name evidence="5" type="ORF">LX80_01741</name>
</gene>
<name>A0A2W7S5M6_9BACT</name>